<evidence type="ECO:0000256" key="1">
    <source>
        <dbReference type="ARBA" id="ARBA00005254"/>
    </source>
</evidence>
<dbReference type="Gene3D" id="3.90.226.10">
    <property type="entry name" value="2-enoyl-CoA Hydratase, Chain A, domain 1"/>
    <property type="match status" value="1"/>
</dbReference>
<evidence type="ECO:0000313" key="2">
    <source>
        <dbReference type="EMBL" id="UTI66779.1"/>
    </source>
</evidence>
<dbReference type="PANTHER" id="PTHR43802:SF1">
    <property type="entry name" value="IP11341P-RELATED"/>
    <property type="match status" value="1"/>
</dbReference>
<dbReference type="EMBL" id="CP098502">
    <property type="protein sequence ID" value="UTI66779.1"/>
    <property type="molecule type" value="Genomic_DNA"/>
</dbReference>
<dbReference type="PANTHER" id="PTHR43802">
    <property type="entry name" value="ENOYL-COA HYDRATASE"/>
    <property type="match status" value="1"/>
</dbReference>
<name>A0ABY5E0Q3_9ACTN</name>
<organism evidence="2 3">
    <name type="scientific">Paraconexibacter antarcticus</name>
    <dbReference type="NCBI Taxonomy" id="2949664"/>
    <lineage>
        <taxon>Bacteria</taxon>
        <taxon>Bacillati</taxon>
        <taxon>Actinomycetota</taxon>
        <taxon>Thermoleophilia</taxon>
        <taxon>Solirubrobacterales</taxon>
        <taxon>Paraconexibacteraceae</taxon>
        <taxon>Paraconexibacter</taxon>
    </lineage>
</organism>
<protein>
    <submittedName>
        <fullName evidence="2">Enoyl-CoA hydratase/isomerase family protein</fullName>
    </submittedName>
</protein>
<reference evidence="2 3" key="1">
    <citation type="submission" date="2022-06" db="EMBL/GenBank/DDBJ databases">
        <title>Paraconexibacter antarcticus.</title>
        <authorList>
            <person name="Kim C.S."/>
        </authorList>
    </citation>
    <scope>NUCLEOTIDE SEQUENCE [LARGE SCALE GENOMIC DNA]</scope>
    <source>
        <strain evidence="2 3">02-257</strain>
    </source>
</reference>
<comment type="similarity">
    <text evidence="1">Belongs to the enoyl-CoA hydratase/isomerase family.</text>
</comment>
<accession>A0ABY5E0Q3</accession>
<dbReference type="SUPFAM" id="SSF52096">
    <property type="entry name" value="ClpP/crotonase"/>
    <property type="match status" value="1"/>
</dbReference>
<dbReference type="InterPro" id="IPR029045">
    <property type="entry name" value="ClpP/crotonase-like_dom_sf"/>
</dbReference>
<sequence>MHDLVLRRDEAGVATLTLNRPDKLNALTPQVLGRLHEHVDAIATDPSVACVVLTGAGRSFCAGHDLEAISDGDHDAQAEGRAVDAVERLPQPVIGAIRGHCLTGGLELALACDLLVATESSRFADTHATWGLVPVWGMSVRLPERVGVQTAKRLMFTAGRVSGTEAHALGLVDQVTVDDALDETVAALTTEIVANSADALRIIKALLRDSTEMPRRRALDAERTLPYGLPADMADRLGRSPAPRG</sequence>
<keyword evidence="3" id="KW-1185">Reference proteome</keyword>
<dbReference type="Proteomes" id="UP001056035">
    <property type="component" value="Chromosome"/>
</dbReference>
<gene>
    <name evidence="2" type="ORF">NBH00_11355</name>
</gene>
<evidence type="ECO:0000313" key="3">
    <source>
        <dbReference type="Proteomes" id="UP001056035"/>
    </source>
</evidence>
<dbReference type="RefSeq" id="WP_254573442.1">
    <property type="nucleotide sequence ID" value="NZ_CP098502.1"/>
</dbReference>
<dbReference type="InterPro" id="IPR001753">
    <property type="entry name" value="Enoyl-CoA_hydra/iso"/>
</dbReference>
<proteinExistence type="inferred from homology"/>
<dbReference type="Pfam" id="PF00378">
    <property type="entry name" value="ECH_1"/>
    <property type="match status" value="1"/>
</dbReference>
<dbReference type="CDD" id="cd06558">
    <property type="entry name" value="crotonase-like"/>
    <property type="match status" value="1"/>
</dbReference>